<dbReference type="OrthoDB" id="9791520at2"/>
<dbReference type="PANTHER" id="PTHR30469">
    <property type="entry name" value="MULTIDRUG RESISTANCE PROTEIN MDTA"/>
    <property type="match status" value="1"/>
</dbReference>
<proteinExistence type="inferred from homology"/>
<dbReference type="NCBIfam" id="TIGR01730">
    <property type="entry name" value="RND_mfp"/>
    <property type="match status" value="1"/>
</dbReference>
<comment type="subcellular location">
    <subcellularLocation>
        <location evidence="1">Cell envelope</location>
    </subcellularLocation>
</comment>
<protein>
    <submittedName>
        <fullName evidence="9">Efflux RND transporter periplasmic adaptor subunit</fullName>
    </submittedName>
</protein>
<evidence type="ECO:0000256" key="5">
    <source>
        <dbReference type="SAM" id="Coils"/>
    </source>
</evidence>
<organism evidence="9 10">
    <name type="scientific">Chimaeribacter arupi</name>
    <dbReference type="NCBI Taxonomy" id="2060066"/>
    <lineage>
        <taxon>Bacteria</taxon>
        <taxon>Pseudomonadati</taxon>
        <taxon>Pseudomonadota</taxon>
        <taxon>Gammaproteobacteria</taxon>
        <taxon>Enterobacterales</taxon>
        <taxon>Yersiniaceae</taxon>
        <taxon>Chimaeribacter</taxon>
    </lineage>
</organism>
<evidence type="ECO:0000313" key="10">
    <source>
        <dbReference type="Proteomes" id="UP000234626"/>
    </source>
</evidence>
<dbReference type="InterPro" id="IPR006143">
    <property type="entry name" value="RND_pump_MFP"/>
</dbReference>
<dbReference type="Gene3D" id="2.40.30.170">
    <property type="match status" value="1"/>
</dbReference>
<evidence type="ECO:0000256" key="3">
    <source>
        <dbReference type="ARBA" id="ARBA00022448"/>
    </source>
</evidence>
<keyword evidence="4 5" id="KW-0175">Coiled coil</keyword>
<dbReference type="EMBL" id="PJZK01000010">
    <property type="protein sequence ID" value="PLR49284.1"/>
    <property type="molecule type" value="Genomic_DNA"/>
</dbReference>
<feature type="domain" description="Multidrug resistance protein MdtA-like barrel-sandwich hybrid" evidence="7">
    <location>
        <begin position="61"/>
        <end position="216"/>
    </location>
</feature>
<dbReference type="GO" id="GO:0030313">
    <property type="term" value="C:cell envelope"/>
    <property type="evidence" value="ECO:0007669"/>
    <property type="project" value="UniProtKB-SubCell"/>
</dbReference>
<evidence type="ECO:0000259" key="7">
    <source>
        <dbReference type="Pfam" id="PF25917"/>
    </source>
</evidence>
<evidence type="ECO:0000259" key="8">
    <source>
        <dbReference type="Pfam" id="PF25967"/>
    </source>
</evidence>
<keyword evidence="10" id="KW-1185">Reference proteome</keyword>
<sequence>MTRRGVWWGGSALLALALCGAALMVPGTDDSAPQALSAQPVTRGDIEQWVMATGVLKPSAQVNVGVQVNGQLKKLYVKQGERVKTGQLLAEIDPTLQQNDLRNAKAELNSARAQKISAEVLLKQYEKRLRREQKMARESAGVPAQLEEAEAQYYAQREQIKISQTQITQAEVNVETAEANLGYTRIVAPIDGEVLGIIAKEGQTLVSSDSAPTLMVLGNLDVMEVHTRISETDILKVQAGQPLWSYVQADPDTRYDSTLDYIQSIPEEALQQQADSSSSGGGQQQGAVYYSALFTLKNPARRLKTSMTAQVFIRTALAKQVLRLPLSALGTPLAPDRYQVSVIKEGVPQARDITVGISDRNLIEVKSGLQEGEQVALVQQEGAAS</sequence>
<feature type="signal peptide" evidence="6">
    <location>
        <begin position="1"/>
        <end position="24"/>
    </location>
</feature>
<dbReference type="Gene3D" id="6.10.140.1990">
    <property type="match status" value="1"/>
</dbReference>
<comment type="caution">
    <text evidence="9">The sequence shown here is derived from an EMBL/GenBank/DDBJ whole genome shotgun (WGS) entry which is preliminary data.</text>
</comment>
<evidence type="ECO:0000256" key="1">
    <source>
        <dbReference type="ARBA" id="ARBA00004196"/>
    </source>
</evidence>
<keyword evidence="6" id="KW-0732">Signal</keyword>
<dbReference type="SUPFAM" id="SSF111369">
    <property type="entry name" value="HlyD-like secretion proteins"/>
    <property type="match status" value="1"/>
</dbReference>
<dbReference type="InterPro" id="IPR058627">
    <property type="entry name" value="MdtA-like_C"/>
</dbReference>
<gene>
    <name evidence="9" type="ORF">CYR34_11370</name>
</gene>
<dbReference type="AlphaFoldDB" id="A0A2N5EMK7"/>
<comment type="similarity">
    <text evidence="2">Belongs to the membrane fusion protein (MFP) (TC 8.A.1) family.</text>
</comment>
<dbReference type="Gene3D" id="2.40.50.100">
    <property type="match status" value="1"/>
</dbReference>
<evidence type="ECO:0000313" key="9">
    <source>
        <dbReference type="EMBL" id="PLR49284.1"/>
    </source>
</evidence>
<feature type="chain" id="PRO_5015001864" evidence="6">
    <location>
        <begin position="25"/>
        <end position="385"/>
    </location>
</feature>
<evidence type="ECO:0000256" key="2">
    <source>
        <dbReference type="ARBA" id="ARBA00009477"/>
    </source>
</evidence>
<dbReference type="Pfam" id="PF25967">
    <property type="entry name" value="RND-MFP_C"/>
    <property type="match status" value="1"/>
</dbReference>
<dbReference type="InterPro" id="IPR030190">
    <property type="entry name" value="MacA_alpha-hairpin_sf"/>
</dbReference>
<accession>A0A2N5EMK7</accession>
<dbReference type="RefSeq" id="WP_101834940.1">
    <property type="nucleotide sequence ID" value="NZ_PJZK01000010.1"/>
</dbReference>
<dbReference type="GO" id="GO:1990281">
    <property type="term" value="C:efflux pump complex"/>
    <property type="evidence" value="ECO:0007669"/>
    <property type="project" value="TreeGrafter"/>
</dbReference>
<dbReference type="Proteomes" id="UP000234626">
    <property type="component" value="Unassembled WGS sequence"/>
</dbReference>
<dbReference type="Pfam" id="PF25917">
    <property type="entry name" value="BSH_RND"/>
    <property type="match status" value="1"/>
</dbReference>
<dbReference type="InterPro" id="IPR058625">
    <property type="entry name" value="MdtA-like_BSH"/>
</dbReference>
<name>A0A2N5EMK7_9GAMM</name>
<dbReference type="GO" id="GO:0019898">
    <property type="term" value="C:extrinsic component of membrane"/>
    <property type="evidence" value="ECO:0007669"/>
    <property type="project" value="InterPro"/>
</dbReference>
<dbReference type="GO" id="GO:0015562">
    <property type="term" value="F:efflux transmembrane transporter activity"/>
    <property type="evidence" value="ECO:0007669"/>
    <property type="project" value="TreeGrafter"/>
</dbReference>
<dbReference type="GO" id="GO:1990961">
    <property type="term" value="P:xenobiotic detoxification by transmembrane export across the plasma membrane"/>
    <property type="evidence" value="ECO:0007669"/>
    <property type="project" value="InterPro"/>
</dbReference>
<reference evidence="9 10" key="1">
    <citation type="submission" date="2017-12" db="EMBL/GenBank/DDBJ databases">
        <title>Characterization of six clinical isolates of Enterochimera gen. nov., a novel genus of the Yersiniaciae family and the three species Enterochimera arupensis sp. nov., Enterochimera coloradensis sp. nov, and Enterochimera californica sp. nov.</title>
        <authorList>
            <person name="Rossi A."/>
            <person name="Fisher M."/>
        </authorList>
    </citation>
    <scope>NUCLEOTIDE SEQUENCE [LARGE SCALE GENOMIC DNA]</scope>
    <source>
        <strain evidence="9 10">2016Iso1</strain>
    </source>
</reference>
<evidence type="ECO:0000256" key="4">
    <source>
        <dbReference type="ARBA" id="ARBA00023054"/>
    </source>
</evidence>
<dbReference type="Gene3D" id="2.40.420.20">
    <property type="match status" value="1"/>
</dbReference>
<feature type="domain" description="Multidrug resistance protein MdtA-like C-terminal permuted SH3" evidence="8">
    <location>
        <begin position="321"/>
        <end position="375"/>
    </location>
</feature>
<feature type="coiled-coil region" evidence="5">
    <location>
        <begin position="101"/>
        <end position="180"/>
    </location>
</feature>
<dbReference type="GO" id="GO:1990195">
    <property type="term" value="C:macrolide transmembrane transporter complex"/>
    <property type="evidence" value="ECO:0007669"/>
    <property type="project" value="InterPro"/>
</dbReference>
<keyword evidence="3" id="KW-0813">Transport</keyword>
<evidence type="ECO:0000256" key="6">
    <source>
        <dbReference type="SAM" id="SignalP"/>
    </source>
</evidence>
<dbReference type="PANTHER" id="PTHR30469:SF33">
    <property type="entry name" value="SLR1207 PROTEIN"/>
    <property type="match status" value="1"/>
</dbReference>